<accession>A0ABU5EX95</accession>
<feature type="region of interest" description="Disordered" evidence="1">
    <location>
        <begin position="229"/>
        <end position="267"/>
    </location>
</feature>
<keyword evidence="2" id="KW-0472">Membrane</keyword>
<evidence type="ECO:0008006" key="5">
    <source>
        <dbReference type="Google" id="ProtNLM"/>
    </source>
</evidence>
<comment type="caution">
    <text evidence="3">The sequence shown here is derived from an EMBL/GenBank/DDBJ whole genome shotgun (WGS) entry which is preliminary data.</text>
</comment>
<evidence type="ECO:0000313" key="3">
    <source>
        <dbReference type="EMBL" id="MDY3558448.1"/>
    </source>
</evidence>
<keyword evidence="2" id="KW-1133">Transmembrane helix</keyword>
<dbReference type="Proteomes" id="UP001272242">
    <property type="component" value="Unassembled WGS sequence"/>
</dbReference>
<feature type="transmembrane region" description="Helical" evidence="2">
    <location>
        <begin position="101"/>
        <end position="118"/>
    </location>
</feature>
<evidence type="ECO:0000256" key="2">
    <source>
        <dbReference type="SAM" id="Phobius"/>
    </source>
</evidence>
<reference evidence="4" key="1">
    <citation type="journal article" date="2023" name="Mar. Drugs">
        <title>Gemmata algarum, a Novel Planctomycete Isolated from an Algal Mat, Displays Antimicrobial Activity.</title>
        <authorList>
            <person name="Kumar G."/>
            <person name="Kallscheuer N."/>
            <person name="Kashif M."/>
            <person name="Ahamad S."/>
            <person name="Jagadeeshwari U."/>
            <person name="Pannikurungottu S."/>
            <person name="Haufschild T."/>
            <person name="Kabuu M."/>
            <person name="Sasikala C."/>
            <person name="Jogler C."/>
            <person name="Ramana C."/>
        </authorList>
    </citation>
    <scope>NUCLEOTIDE SEQUENCE [LARGE SCALE GENOMIC DNA]</scope>
    <source>
        <strain evidence="4">JC673</strain>
    </source>
</reference>
<evidence type="ECO:0000256" key="1">
    <source>
        <dbReference type="SAM" id="MobiDB-lite"/>
    </source>
</evidence>
<dbReference type="RefSeq" id="WP_261188231.1">
    <property type="nucleotide sequence ID" value="NZ_JAXBLV010000034.1"/>
</dbReference>
<dbReference type="EMBL" id="JAXBLV010000034">
    <property type="protein sequence ID" value="MDY3558448.1"/>
    <property type="molecule type" value="Genomic_DNA"/>
</dbReference>
<name>A0ABU5EX95_9BACT</name>
<protein>
    <recommendedName>
        <fullName evidence="5">Zf-HC2 domain-containing protein</fullName>
    </recommendedName>
</protein>
<keyword evidence="2" id="KW-0812">Transmembrane</keyword>
<evidence type="ECO:0000313" key="4">
    <source>
        <dbReference type="Proteomes" id="UP001272242"/>
    </source>
</evidence>
<keyword evidence="4" id="KW-1185">Reference proteome</keyword>
<proteinExistence type="predicted"/>
<organism evidence="3 4">
    <name type="scientific">Gemmata algarum</name>
    <dbReference type="NCBI Taxonomy" id="2975278"/>
    <lineage>
        <taxon>Bacteria</taxon>
        <taxon>Pseudomonadati</taxon>
        <taxon>Planctomycetota</taxon>
        <taxon>Planctomycetia</taxon>
        <taxon>Gemmatales</taxon>
        <taxon>Gemmataceae</taxon>
        <taxon>Gemmata</taxon>
    </lineage>
</organism>
<sequence>MNCQAVQNQIIALADPRHLPPSLLAHVATCEACQGWARHAARLESLLKRLPVPPAPRDRKGALIGELMAADPVIQPMVAPAPRPGVVISLVRLARENPSHIGGLAAAVLITVGIMWYGTRPRAVPHEFVESHEHPLLRKMVARDVALTRADGPVKRLEALGGMAEDLAGETRGMARIAPSAELKDFARWYDKVVKDGMVRQAKELPLHMDAGEKRRLLDNLKGRLEADAAEADKLANEAPQDAQPTLKRMADTAREGARELSLAKGK</sequence>
<feature type="compositionally biased region" description="Basic and acidic residues" evidence="1">
    <location>
        <begin position="249"/>
        <end position="259"/>
    </location>
</feature>
<gene>
    <name evidence="3" type="ORF">R5W23_005563</name>
</gene>